<protein>
    <submittedName>
        <fullName evidence="1">Zinc finger mym-type protein 1</fullName>
    </submittedName>
</protein>
<dbReference type="EMBL" id="BLXT01002238">
    <property type="protein sequence ID" value="GFN92214.1"/>
    <property type="molecule type" value="Genomic_DNA"/>
</dbReference>
<evidence type="ECO:0000313" key="2">
    <source>
        <dbReference type="Proteomes" id="UP000735302"/>
    </source>
</evidence>
<proteinExistence type="predicted"/>
<accession>A0AAV3ZCC7</accession>
<dbReference type="PANTHER" id="PTHR37162:SF1">
    <property type="entry name" value="BED-TYPE DOMAIN-CONTAINING PROTEIN"/>
    <property type="match status" value="1"/>
</dbReference>
<dbReference type="Proteomes" id="UP000735302">
    <property type="component" value="Unassembled WGS sequence"/>
</dbReference>
<name>A0AAV3ZCC7_9GAST</name>
<evidence type="ECO:0000313" key="1">
    <source>
        <dbReference type="EMBL" id="GFN92214.1"/>
    </source>
</evidence>
<organism evidence="1 2">
    <name type="scientific">Plakobranchus ocellatus</name>
    <dbReference type="NCBI Taxonomy" id="259542"/>
    <lineage>
        <taxon>Eukaryota</taxon>
        <taxon>Metazoa</taxon>
        <taxon>Spiralia</taxon>
        <taxon>Lophotrochozoa</taxon>
        <taxon>Mollusca</taxon>
        <taxon>Gastropoda</taxon>
        <taxon>Heterobranchia</taxon>
        <taxon>Euthyneura</taxon>
        <taxon>Panpulmonata</taxon>
        <taxon>Sacoglossa</taxon>
        <taxon>Placobranchoidea</taxon>
        <taxon>Plakobranchidae</taxon>
        <taxon>Plakobranchus</taxon>
    </lineage>
</organism>
<gene>
    <name evidence="1" type="ORF">PoB_001872000</name>
</gene>
<reference evidence="1 2" key="1">
    <citation type="journal article" date="2021" name="Elife">
        <title>Chloroplast acquisition without the gene transfer in kleptoplastic sea slugs, Plakobranchus ocellatus.</title>
        <authorList>
            <person name="Maeda T."/>
            <person name="Takahashi S."/>
            <person name="Yoshida T."/>
            <person name="Shimamura S."/>
            <person name="Takaki Y."/>
            <person name="Nagai Y."/>
            <person name="Toyoda A."/>
            <person name="Suzuki Y."/>
            <person name="Arimoto A."/>
            <person name="Ishii H."/>
            <person name="Satoh N."/>
            <person name="Nishiyama T."/>
            <person name="Hasebe M."/>
            <person name="Maruyama T."/>
            <person name="Minagawa J."/>
            <person name="Obokata J."/>
            <person name="Shigenobu S."/>
        </authorList>
    </citation>
    <scope>NUCLEOTIDE SEQUENCE [LARGE SCALE GENOMIC DNA]</scope>
</reference>
<dbReference type="PANTHER" id="PTHR37162">
    <property type="entry name" value="HAT FAMILY DIMERISATION DOMAINCONTAINING PROTEIN-RELATED"/>
    <property type="match status" value="1"/>
</dbReference>
<comment type="caution">
    <text evidence="1">The sequence shown here is derived from an EMBL/GenBank/DDBJ whole genome shotgun (WGS) entry which is preliminary data.</text>
</comment>
<dbReference type="AlphaFoldDB" id="A0AAV3ZCC7"/>
<sequence length="111" mass="12458">MDALEDIATERVDKAWAAISKLQNFSSGTQKQIYVELAQFMMAICCPPHGNADSERIFSLVRKKKTEQRALMSRKLLSGIITIKCDLISRSECCFQQTVNSSVLEKARISS</sequence>
<keyword evidence="2" id="KW-1185">Reference proteome</keyword>